<reference evidence="2 3" key="1">
    <citation type="journal article" date="2011" name="J. Gen. Appl. Microbiol.">
        <title>Draft genome sequencing of the enigmatic basidiomycete Mixia osmundae.</title>
        <authorList>
            <person name="Nishida H."/>
            <person name="Nagatsuka Y."/>
            <person name="Sugiyama J."/>
        </authorList>
    </citation>
    <scope>NUCLEOTIDE SEQUENCE [LARGE SCALE GENOMIC DNA]</scope>
    <source>
        <strain evidence="3">CBS 9802 / IAM 14324 / JCM 22182 / KY 12970</strain>
    </source>
</reference>
<comment type="caution">
    <text evidence="2">The sequence shown here is derived from an EMBL/GenBank/DDBJ whole genome shotgun (WGS) entry which is preliminary data.</text>
</comment>
<reference evidence="2 3" key="2">
    <citation type="journal article" date="2012" name="Open Biol.">
        <title>Characteristics of nucleosomes and linker DNA regions on the genome of the basidiomycete Mixia osmundae revealed by mono- and dinucleosome mapping.</title>
        <authorList>
            <person name="Nishida H."/>
            <person name="Kondo S."/>
            <person name="Matsumoto T."/>
            <person name="Suzuki Y."/>
            <person name="Yoshikawa H."/>
            <person name="Taylor T.D."/>
            <person name="Sugiyama J."/>
        </authorList>
    </citation>
    <scope>NUCLEOTIDE SEQUENCE [LARGE SCALE GENOMIC DNA]</scope>
    <source>
        <strain evidence="3">CBS 9802 / IAM 14324 / JCM 22182 / KY 12970</strain>
    </source>
</reference>
<name>G7E3M7_MIXOS</name>
<keyword evidence="3" id="KW-1185">Reference proteome</keyword>
<evidence type="ECO:0000256" key="1">
    <source>
        <dbReference type="SAM" id="MobiDB-lite"/>
    </source>
</evidence>
<sequence length="177" mass="19048">MAEVQNIREGKRRPLASLKIVCDRELSPLVARSPSISLLTSPRKRKHDSPPLSPSSPSTPSTKRRLLDAFRSIAPLRSPSRTKSASPSPSKSFMSSARDLASAARSMSPPGLPRRDSASSLLRQAGPTFEIFSDSASHANLPADVPPSQQLDPEDDKENAKPTFSPPSPTNSAKKAR</sequence>
<feature type="compositionally biased region" description="Low complexity" evidence="1">
    <location>
        <begin position="77"/>
        <end position="108"/>
    </location>
</feature>
<protein>
    <submittedName>
        <fullName evidence="2">Uncharacterized protein</fullName>
    </submittedName>
</protein>
<dbReference type="HOGENOM" id="CLU_1518243_0_0_1"/>
<accession>G7E3M7</accession>
<evidence type="ECO:0000313" key="2">
    <source>
        <dbReference type="EMBL" id="GAA97437.1"/>
    </source>
</evidence>
<gene>
    <name evidence="2" type="primary">Mo04115</name>
    <name evidence="2" type="ORF">E5Q_04115</name>
</gene>
<dbReference type="EMBL" id="BABT02000119">
    <property type="protein sequence ID" value="GAA97437.1"/>
    <property type="molecule type" value="Genomic_DNA"/>
</dbReference>
<feature type="region of interest" description="Disordered" evidence="1">
    <location>
        <begin position="32"/>
        <end position="177"/>
    </location>
</feature>
<dbReference type="InParanoid" id="G7E3M7"/>
<organism evidence="2 3">
    <name type="scientific">Mixia osmundae (strain CBS 9802 / IAM 14324 / JCM 22182 / KY 12970)</name>
    <dbReference type="NCBI Taxonomy" id="764103"/>
    <lineage>
        <taxon>Eukaryota</taxon>
        <taxon>Fungi</taxon>
        <taxon>Dikarya</taxon>
        <taxon>Basidiomycota</taxon>
        <taxon>Pucciniomycotina</taxon>
        <taxon>Mixiomycetes</taxon>
        <taxon>Mixiales</taxon>
        <taxon>Mixiaceae</taxon>
        <taxon>Mixia</taxon>
    </lineage>
</organism>
<dbReference type="AlphaFoldDB" id="G7E3M7"/>
<dbReference type="Proteomes" id="UP000009131">
    <property type="component" value="Unassembled WGS sequence"/>
</dbReference>
<dbReference type="RefSeq" id="XP_014568016.1">
    <property type="nucleotide sequence ID" value="XM_014712530.1"/>
</dbReference>
<proteinExistence type="predicted"/>
<evidence type="ECO:0000313" key="3">
    <source>
        <dbReference type="Proteomes" id="UP000009131"/>
    </source>
</evidence>